<evidence type="ECO:0000256" key="24">
    <source>
        <dbReference type="ARBA" id="ARBA00030528"/>
    </source>
</evidence>
<evidence type="ECO:0000256" key="5">
    <source>
        <dbReference type="ARBA" id="ARBA00016002"/>
    </source>
</evidence>
<evidence type="ECO:0000256" key="22">
    <source>
        <dbReference type="ARBA" id="ARBA00023280"/>
    </source>
</evidence>
<proteinExistence type="inferred from homology"/>
<evidence type="ECO:0000256" key="18">
    <source>
        <dbReference type="ARBA" id="ARBA00023090"/>
    </source>
</evidence>
<organism evidence="25">
    <name type="scientific">Bovine orthopneumovirus</name>
    <dbReference type="NCBI Taxonomy" id="11246"/>
    <lineage>
        <taxon>Viruses</taxon>
        <taxon>Riboviria</taxon>
        <taxon>Orthornavirae</taxon>
        <taxon>Negarnaviricota</taxon>
        <taxon>Haploviricotina</taxon>
        <taxon>Monjiviricetes</taxon>
        <taxon>Mononegavirales</taxon>
        <taxon>Pneumoviridae</taxon>
        <taxon>Orthopneumovirus</taxon>
        <taxon>Orthopneumovirus bovis</taxon>
    </lineage>
</organism>
<dbReference type="GO" id="GO:0039504">
    <property type="term" value="P:symbiont-mediated suppression of host adaptive immune response"/>
    <property type="evidence" value="ECO:0007669"/>
    <property type="project" value="UniProtKB-KW"/>
</dbReference>
<keyword evidence="18" id="KW-1088">Inhibition of host RIG-I by virus</keyword>
<keyword evidence="10" id="KW-1090">Inhibition of host innate immune response by virus</keyword>
<keyword evidence="6" id="KW-1113">Inhibition of host RLR pathway by virus</keyword>
<keyword evidence="14" id="KW-1106">Inhibition of host STAT2 by virus</keyword>
<accession>A0A193AUG5</accession>
<keyword evidence="23" id="KW-1119">Modulation of host cell apoptosis by virus</keyword>
<dbReference type="GO" id="GO:0039502">
    <property type="term" value="P:symbiont-mediated suppression of host type I interferon-mediated signaling pathway"/>
    <property type="evidence" value="ECO:0007669"/>
    <property type="project" value="UniProtKB-KW"/>
</dbReference>
<keyword evidence="20" id="KW-1035">Host cytoplasm</keyword>
<comment type="subcellular location">
    <subcellularLocation>
        <location evidence="3">Host cytoplasm</location>
    </subcellularLocation>
    <subcellularLocation>
        <location evidence="2">Host mitochondrion</location>
    </subcellularLocation>
    <subcellularLocation>
        <location evidence="1">Host nucleus</location>
    </subcellularLocation>
</comment>
<evidence type="ECO:0000256" key="10">
    <source>
        <dbReference type="ARBA" id="ARBA00022632"/>
    </source>
</evidence>
<keyword evidence="16" id="KW-1223">Inhibition of host TBK1 by virus</keyword>
<evidence type="ECO:0000256" key="11">
    <source>
        <dbReference type="ARBA" id="ARBA00022802"/>
    </source>
</evidence>
<evidence type="ECO:0000256" key="19">
    <source>
        <dbReference type="ARBA" id="ARBA00023147"/>
    </source>
</evidence>
<dbReference type="GO" id="GO:0039545">
    <property type="term" value="P:symbiont-mediated suppression of host cytoplasmic pattern recognition receptor signaling pathway via inhibition of MAVS activity"/>
    <property type="evidence" value="ECO:0007669"/>
    <property type="project" value="UniProtKB-KW"/>
</dbReference>
<dbReference type="GO" id="GO:0039723">
    <property type="term" value="P:symbiont-mediated suppression of host cytoplasmic pattern recognition receptor signaling pathway via inhibition of TBK1 activity"/>
    <property type="evidence" value="ECO:0007669"/>
    <property type="project" value="UniProtKB-KW"/>
</dbReference>
<evidence type="ECO:0000256" key="15">
    <source>
        <dbReference type="ARBA" id="ARBA00022931"/>
    </source>
</evidence>
<evidence type="ECO:0000256" key="2">
    <source>
        <dbReference type="ARBA" id="ARBA00004181"/>
    </source>
</evidence>
<protein>
    <recommendedName>
        <fullName evidence="5">Non-structural protein 1</fullName>
    </recommendedName>
    <alternativeName>
        <fullName evidence="24">Non-structural protein 1C</fullName>
    </alternativeName>
</protein>
<evidence type="ECO:0000313" key="25">
    <source>
        <dbReference type="EMBL" id="ANN02888.1"/>
    </source>
</evidence>
<keyword evidence="19" id="KW-1045">Host mitochondrion</keyword>
<evidence type="ECO:0000256" key="1">
    <source>
        <dbReference type="ARBA" id="ARBA00004147"/>
    </source>
</evidence>
<evidence type="ECO:0000256" key="14">
    <source>
        <dbReference type="ARBA" id="ARBA00022883"/>
    </source>
</evidence>
<evidence type="ECO:0000256" key="6">
    <source>
        <dbReference type="ARBA" id="ARBA00022482"/>
    </source>
</evidence>
<dbReference type="GO" id="GO:0039564">
    <property type="term" value="P:symbiont-mediated suppression of host JAK-STAT cascade via inhibition of STAT2 activity"/>
    <property type="evidence" value="ECO:0007669"/>
    <property type="project" value="UniProtKB-KW"/>
</dbReference>
<dbReference type="GO" id="GO:0033650">
    <property type="term" value="C:host cell mitochondrion"/>
    <property type="evidence" value="ECO:0007669"/>
    <property type="project" value="UniProtKB-SubCell"/>
</dbReference>
<evidence type="ECO:0000256" key="23">
    <source>
        <dbReference type="ARBA" id="ARBA00023323"/>
    </source>
</evidence>
<keyword evidence="11" id="KW-1225">Inhibition of host TLR pathway by virus</keyword>
<evidence type="ECO:0000256" key="7">
    <source>
        <dbReference type="ARBA" id="ARBA00022560"/>
    </source>
</evidence>
<dbReference type="GO" id="GO:0039557">
    <property type="term" value="P:symbiont-mediated suppression of host cytoplasmic pattern recognition receptor signaling pathway via inhibition of IRF7 activity"/>
    <property type="evidence" value="ECO:0007669"/>
    <property type="project" value="UniProtKB-KW"/>
</dbReference>
<evidence type="ECO:0000256" key="16">
    <source>
        <dbReference type="ARBA" id="ARBA00022965"/>
    </source>
</evidence>
<keyword evidence="13" id="KW-1114">Inhibition of host interferon signaling pathway by virus</keyword>
<reference evidence="25" key="1">
    <citation type="journal article" date="2016" name="J. Gen. Virol.">
        <title>Metagenomic characterization of the virome associated with bovine respiratory disease in feedlot cattle identified novel viruses and suggests an etiologic role for influenza D virus.</title>
        <authorList>
            <person name="Mitra N."/>
            <person name="Cernicchiaro N."/>
            <person name="Torres S."/>
            <person name="Li F."/>
            <person name="Hause B.M."/>
        </authorList>
    </citation>
    <scope>NUCLEOTIDE SEQUENCE</scope>
    <source>
        <strain evidence="25">USII/S1</strain>
    </source>
</reference>
<dbReference type="EMBL" id="KU159366">
    <property type="protein sequence ID" value="ANN02888.1"/>
    <property type="molecule type" value="Viral_cRNA"/>
</dbReference>
<evidence type="ECO:0000256" key="3">
    <source>
        <dbReference type="ARBA" id="ARBA00004192"/>
    </source>
</evidence>
<keyword evidence="12" id="KW-1093">Inhibition of host IRF7 by virus</keyword>
<evidence type="ECO:0000256" key="4">
    <source>
        <dbReference type="ARBA" id="ARBA00007403"/>
    </source>
</evidence>
<name>A0A193AUG5_9MONO</name>
<keyword evidence="21" id="KW-0922">Interferon antiviral system evasion</keyword>
<evidence type="ECO:0000256" key="8">
    <source>
        <dbReference type="ARBA" id="ARBA00022562"/>
    </source>
</evidence>
<dbReference type="InterPro" id="IPR005099">
    <property type="entry name" value="Pneumo_NS1"/>
</dbReference>
<dbReference type="GO" id="GO:0039722">
    <property type="term" value="P:symbiont-mediated suppression of host toll-like receptor signaling pathway"/>
    <property type="evidence" value="ECO:0007669"/>
    <property type="project" value="UniProtKB-KW"/>
</dbReference>
<keyword evidence="7" id="KW-1080">Inhibition of host adaptive immune response by virus</keyword>
<evidence type="ECO:0000256" key="9">
    <source>
        <dbReference type="ARBA" id="ARBA00022581"/>
    </source>
</evidence>
<gene>
    <name evidence="25" type="primary">NS1</name>
</gene>
<evidence type="ECO:0000256" key="12">
    <source>
        <dbReference type="ARBA" id="ARBA00022811"/>
    </source>
</evidence>
<evidence type="ECO:0000256" key="13">
    <source>
        <dbReference type="ARBA" id="ARBA00022830"/>
    </source>
</evidence>
<evidence type="ECO:0000256" key="17">
    <source>
        <dbReference type="ARBA" id="ARBA00022986"/>
    </source>
</evidence>
<dbReference type="GO" id="GO:0039548">
    <property type="term" value="P:symbiont-mediated suppression of host cytoplasmic pattern recognition receptor signaling pathway via inhibition of IRF3 activity"/>
    <property type="evidence" value="ECO:0007669"/>
    <property type="project" value="UniProtKB-KW"/>
</dbReference>
<keyword evidence="9" id="KW-0945">Host-virus interaction</keyword>
<dbReference type="GO" id="GO:0042025">
    <property type="term" value="C:host cell nucleus"/>
    <property type="evidence" value="ECO:0007669"/>
    <property type="project" value="UniProtKB-SubCell"/>
</dbReference>
<keyword evidence="15" id="KW-1092">Inhibition of host IRF3 by virus</keyword>
<keyword evidence="8" id="KW-1048">Host nucleus</keyword>
<keyword evidence="22" id="KW-0899">Viral immunoevasion</keyword>
<keyword evidence="17" id="KW-1097">Inhibition of host MAVS by virus</keyword>
<sequence length="136" mass="15219">MGSETLSVIQVRLRNIYDNDKVALLKITCNTNRLILLTHTLAKSVIHTIKLSGIVFIHVITSSDYCPTSDIVNSANFTSMPILQNGGYIWELMELTHCFQTNGLIDDNCEITFSKRLSDPELAEYSNQLSILLGLN</sequence>
<evidence type="ECO:0000256" key="20">
    <source>
        <dbReference type="ARBA" id="ARBA00023200"/>
    </source>
</evidence>
<dbReference type="GO" id="GO:0052150">
    <property type="term" value="P:symbiont-mediated perturbation of host apoptosis"/>
    <property type="evidence" value="ECO:0007669"/>
    <property type="project" value="UniProtKB-KW"/>
</dbReference>
<evidence type="ECO:0000256" key="21">
    <source>
        <dbReference type="ARBA" id="ARBA00023258"/>
    </source>
</evidence>
<dbReference type="GO" id="GO:0039540">
    <property type="term" value="P:symbiont-mediated suppression of host cytoplasmic pattern recognition receptor signaling pathway via inhibition of RIG-I activity"/>
    <property type="evidence" value="ECO:0007669"/>
    <property type="project" value="UniProtKB-KW"/>
</dbReference>
<dbReference type="Pfam" id="PF03438">
    <property type="entry name" value="Pneumo_NS1"/>
    <property type="match status" value="1"/>
</dbReference>
<comment type="similarity">
    <text evidence="4">Belongs to the pneumovirus non-structural protein 1 family.</text>
</comment>